<dbReference type="InterPro" id="IPR011013">
    <property type="entry name" value="Gal_mutarotase_sf_dom"/>
</dbReference>
<evidence type="ECO:0000256" key="1">
    <source>
        <dbReference type="ARBA" id="ARBA00007806"/>
    </source>
</evidence>
<dbReference type="Proteomes" id="UP000516437">
    <property type="component" value="Chromosome 2"/>
</dbReference>
<proteinExistence type="inferred from homology"/>
<dbReference type="InterPro" id="IPR048395">
    <property type="entry name" value="Glyco_hydro_31_C"/>
</dbReference>
<dbReference type="InterPro" id="IPR017853">
    <property type="entry name" value="GH"/>
</dbReference>
<comment type="caution">
    <text evidence="6">The sequence shown here is derived from an EMBL/GenBank/DDBJ whole genome shotgun (WGS) entry which is preliminary data.</text>
</comment>
<dbReference type="NCBIfam" id="NF007746">
    <property type="entry name" value="PRK10426.1"/>
    <property type="match status" value="1"/>
</dbReference>
<dbReference type="CDD" id="cd14752">
    <property type="entry name" value="GH31_N"/>
    <property type="match status" value="1"/>
</dbReference>
<dbReference type="GO" id="GO:0030246">
    <property type="term" value="F:carbohydrate binding"/>
    <property type="evidence" value="ECO:0007669"/>
    <property type="project" value="InterPro"/>
</dbReference>
<evidence type="ECO:0000313" key="5">
    <source>
        <dbReference type="EMBL" id="KAB1222189.1"/>
    </source>
</evidence>
<accession>A0A6A1WAC7</accession>
<reference evidence="6" key="3">
    <citation type="submission" date="2019-09" db="EMBL/GenBank/DDBJ databases">
        <authorList>
            <person name="Gao Z."/>
        </authorList>
    </citation>
    <scope>NUCLEOTIDE SEQUENCE</scope>
    <source>
        <tissue evidence="6">Leaves</tissue>
    </source>
</reference>
<protein>
    <submittedName>
        <fullName evidence="6">Alpha-glucosidase YihQ</fullName>
    </submittedName>
</protein>
<dbReference type="GO" id="GO:0004553">
    <property type="term" value="F:hydrolase activity, hydrolyzing O-glycosyl compounds"/>
    <property type="evidence" value="ECO:0007669"/>
    <property type="project" value="InterPro"/>
</dbReference>
<dbReference type="InterPro" id="IPR044112">
    <property type="entry name" value="YihQ_TIM-like"/>
</dbReference>
<evidence type="ECO:0000256" key="2">
    <source>
        <dbReference type="RuleBase" id="RU361185"/>
    </source>
</evidence>
<dbReference type="InterPro" id="IPR013780">
    <property type="entry name" value="Glyco_hydro_b"/>
</dbReference>
<dbReference type="InterPro" id="IPR052990">
    <property type="entry name" value="Sulfoquinovosidase_GH31"/>
</dbReference>
<dbReference type="OrthoDB" id="10070917at2759"/>
<evidence type="ECO:0000259" key="3">
    <source>
        <dbReference type="Pfam" id="PF01055"/>
    </source>
</evidence>
<dbReference type="SUPFAM" id="SSF51011">
    <property type="entry name" value="Glycosyl hydrolase domain"/>
    <property type="match status" value="1"/>
</dbReference>
<evidence type="ECO:0000313" key="6">
    <source>
        <dbReference type="EMBL" id="KAB1222214.1"/>
    </source>
</evidence>
<feature type="domain" description="Glycosyl hydrolase family 31 C-terminal" evidence="4">
    <location>
        <begin position="771"/>
        <end position="862"/>
    </location>
</feature>
<feature type="domain" description="Glycoside hydrolase family 31 TIM barrel" evidence="3">
    <location>
        <begin position="432"/>
        <end position="741"/>
    </location>
</feature>
<keyword evidence="7" id="KW-1185">Reference proteome</keyword>
<evidence type="ECO:0000313" key="7">
    <source>
        <dbReference type="Proteomes" id="UP000516437"/>
    </source>
</evidence>
<reference evidence="6 7" key="2">
    <citation type="journal article" date="2019" name="Plant Biotechnol. J.">
        <title>The red bayberry genome and genetic basis of sex determination.</title>
        <authorList>
            <person name="Jia H.M."/>
            <person name="Jia H.J."/>
            <person name="Cai Q.L."/>
            <person name="Wang Y."/>
            <person name="Zhao H.B."/>
            <person name="Yang W.F."/>
            <person name="Wang G.Y."/>
            <person name="Li Y.H."/>
            <person name="Zhan D.L."/>
            <person name="Shen Y.T."/>
            <person name="Niu Q.F."/>
            <person name="Chang L."/>
            <person name="Qiu J."/>
            <person name="Zhao L."/>
            <person name="Xie H.B."/>
            <person name="Fu W.Y."/>
            <person name="Jin J."/>
            <person name="Li X.W."/>
            <person name="Jiao Y."/>
            <person name="Zhou C.C."/>
            <person name="Tu T."/>
            <person name="Chai C.Y."/>
            <person name="Gao J.L."/>
            <person name="Fan L.J."/>
            <person name="van de Weg E."/>
            <person name="Wang J.Y."/>
            <person name="Gao Z.S."/>
        </authorList>
    </citation>
    <scope>NUCLEOTIDE SEQUENCE [LARGE SCALE GENOMIC DNA]</scope>
    <source>
        <tissue evidence="6">Leaves</tissue>
    </source>
</reference>
<organism evidence="6 7">
    <name type="scientific">Morella rubra</name>
    <name type="common">Chinese bayberry</name>
    <dbReference type="NCBI Taxonomy" id="262757"/>
    <lineage>
        <taxon>Eukaryota</taxon>
        <taxon>Viridiplantae</taxon>
        <taxon>Streptophyta</taxon>
        <taxon>Embryophyta</taxon>
        <taxon>Tracheophyta</taxon>
        <taxon>Spermatophyta</taxon>
        <taxon>Magnoliopsida</taxon>
        <taxon>eudicotyledons</taxon>
        <taxon>Gunneridae</taxon>
        <taxon>Pentapetalae</taxon>
        <taxon>rosids</taxon>
        <taxon>fabids</taxon>
        <taxon>Fagales</taxon>
        <taxon>Myricaceae</taxon>
        <taxon>Morella</taxon>
    </lineage>
</organism>
<dbReference type="EMBL" id="RXIC02000020">
    <property type="protein sequence ID" value="KAB1222189.1"/>
    <property type="molecule type" value="Genomic_DNA"/>
</dbReference>
<dbReference type="Gene3D" id="3.20.20.80">
    <property type="entry name" value="Glycosidases"/>
    <property type="match status" value="1"/>
</dbReference>
<dbReference type="Gene3D" id="2.60.40.1760">
    <property type="entry name" value="glycosyl hydrolase (family 31)"/>
    <property type="match status" value="1"/>
</dbReference>
<comment type="similarity">
    <text evidence="1 2">Belongs to the glycosyl hydrolase 31 family.</text>
</comment>
<name>A0A6A1WAC7_9ROSI</name>
<dbReference type="Pfam" id="PF01055">
    <property type="entry name" value="Glyco_hydro_31_2nd"/>
    <property type="match status" value="1"/>
</dbReference>
<dbReference type="Pfam" id="PF21365">
    <property type="entry name" value="Glyco_hydro_31_3rd"/>
    <property type="match status" value="1"/>
</dbReference>
<dbReference type="PANTHER" id="PTHR46959">
    <property type="entry name" value="SULFOQUINOVOSIDASE"/>
    <property type="match status" value="1"/>
</dbReference>
<reference evidence="6" key="1">
    <citation type="submission" date="2018-07" db="EMBL/GenBank/DDBJ databases">
        <authorList>
            <person name="Gao Z.-S."/>
            <person name="Jia H.-M."/>
            <person name="Jia H.-J."/>
            <person name="Cai Q.-L."/>
            <person name="Wang Y."/>
            <person name="Zhao H.-B."/>
        </authorList>
    </citation>
    <scope>NUCLEOTIDE SEQUENCE</scope>
    <source>
        <tissue evidence="6">Leaves</tissue>
    </source>
</reference>
<dbReference type="EMBL" id="RXIC02000020">
    <property type="protein sequence ID" value="KAB1222214.1"/>
    <property type="molecule type" value="Genomic_DNA"/>
</dbReference>
<dbReference type="CDD" id="cd06594">
    <property type="entry name" value="GH31_glucosidase_YihQ"/>
    <property type="match status" value="1"/>
</dbReference>
<gene>
    <name evidence="5" type="ORF">CJ030_MR2G023427</name>
    <name evidence="6" type="ORF">CJ030_MR2G023452</name>
</gene>
<dbReference type="GO" id="GO:0005975">
    <property type="term" value="P:carbohydrate metabolic process"/>
    <property type="evidence" value="ECO:0007669"/>
    <property type="project" value="InterPro"/>
</dbReference>
<dbReference type="AlphaFoldDB" id="A0A6A1WAC7"/>
<dbReference type="Gene3D" id="2.60.40.1180">
    <property type="entry name" value="Golgi alpha-mannosidase II"/>
    <property type="match status" value="1"/>
</dbReference>
<keyword evidence="2" id="KW-0326">Glycosidase</keyword>
<keyword evidence="2" id="KW-0378">Hydrolase</keyword>
<dbReference type="PANTHER" id="PTHR46959:SF2">
    <property type="entry name" value="SULFOQUINOVOSIDASE"/>
    <property type="match status" value="1"/>
</dbReference>
<dbReference type="SUPFAM" id="SSF74650">
    <property type="entry name" value="Galactose mutarotase-like"/>
    <property type="match status" value="1"/>
</dbReference>
<dbReference type="SUPFAM" id="SSF51445">
    <property type="entry name" value="(Trans)glycosidases"/>
    <property type="match status" value="1"/>
</dbReference>
<sequence>MATLKITKKHHRHLNHPFPATPTFLPFIQGTLFSNPQKVPSSQIFSIGKDFQLLWSSKNGGSLSISHHSRPSRPIWSTIPGQAFVSAALTETEVEESRGSFVMKDRDVHLVCNHQTIEEIREINQFDHSLDGNCQDSPSGYSGSELKKVLNGTQLPSLLITGWIFSMKKKKKQSQKAETYDDIQYEATEPSTSARYWVLFDQKNSNQIGFQVMLGEPNFKLRRRPSSPASGRYRGFSWRLGLIKRRKLGLFWNLARRRGYASATVSSAEEIEEMRVTESVQLNRVCLTYSSEANERFYGFGEQFSHVDFKGKRVPIFVQEQGIGRGDQPVTFAANLVSYRAGGDWSTTYAPSPFYMTSKMRALYLEGYDYSVFDLTRLDGVQIQIHGPSVKGRILHGNSPSELIEHFTEAIGRPPELPEWIISGAVVGMQGGTETVRRIWDQLRTYNVPISSFWLQDWVGQRETMIGSQLWWNWEVDTKRYLGWRQLIQDLNARHIKVMTYCNPCLAPAHEKPNRRRDLFEEAKGLDILVKDKLGQPYMVPNTAFDVGMLDLTHPKTASWFKQILQEMVEDGVRGWMADFGEGLPLDAILYSGEDPISAHNRYPELWAQINREFVEEWKSNCVGKVKEDPQEALVFFMRAGFRNSPKWGMLFWEGDQMVSWQTNDGIKSAVTGLLSSGLSGYAFNHSDIGGYCAVNFPFIKYRRSEELLLRWMELNAFTTVFRTHEGNKPSCNSQFYSNHQTLSQFARFAKVYKAWKFYRIQLVKDASQKGLPVCRHLFLHYPDDERVHSLSYQQFLVGTEILVVPVLDKGMKKVKAYFPLGEGCDWQHIWTGKVFTEKGTEAWVEAPIGYPAVFVKAGSIVGETFVKNLRDFHSL</sequence>
<dbReference type="InterPro" id="IPR000322">
    <property type="entry name" value="Glyco_hydro_31_TIM"/>
</dbReference>
<evidence type="ECO:0000259" key="4">
    <source>
        <dbReference type="Pfam" id="PF21365"/>
    </source>
</evidence>